<keyword evidence="3" id="KW-0732">Signal</keyword>
<dbReference type="InterPro" id="IPR011782">
    <property type="entry name" value="Pept_S1C_Do"/>
</dbReference>
<keyword evidence="11" id="KW-1185">Reference proteome</keyword>
<evidence type="ECO:0000256" key="4">
    <source>
        <dbReference type="ARBA" id="ARBA00022737"/>
    </source>
</evidence>
<feature type="binding site" evidence="8">
    <location>
        <begin position="255"/>
        <end position="257"/>
    </location>
    <ligand>
        <name>substrate</name>
    </ligand>
</feature>
<evidence type="ECO:0000259" key="9">
    <source>
        <dbReference type="PROSITE" id="PS50106"/>
    </source>
</evidence>
<dbReference type="PANTHER" id="PTHR22939:SF129">
    <property type="entry name" value="SERINE PROTEASE HTRA2, MITOCHONDRIAL"/>
    <property type="match status" value="1"/>
</dbReference>
<dbReference type="Proteomes" id="UP000199532">
    <property type="component" value="Unassembled WGS sequence"/>
</dbReference>
<keyword evidence="6" id="KW-0720">Serine protease</keyword>
<comment type="similarity">
    <text evidence="1">Belongs to the peptidase S1C family.</text>
</comment>
<dbReference type="PRINTS" id="PR00834">
    <property type="entry name" value="PROTEASES2C"/>
</dbReference>
<gene>
    <name evidence="10" type="ORF">SAMN04487995_3279</name>
</gene>
<reference evidence="10 11" key="1">
    <citation type="submission" date="2016-10" db="EMBL/GenBank/DDBJ databases">
        <authorList>
            <person name="de Groot N.N."/>
        </authorList>
    </citation>
    <scope>NUCLEOTIDE SEQUENCE [LARGE SCALE GENOMIC DNA]</scope>
    <source>
        <strain evidence="10 11">DSM 19938</strain>
    </source>
</reference>
<dbReference type="InterPro" id="IPR001940">
    <property type="entry name" value="Peptidase_S1C"/>
</dbReference>
<feature type="binding site" evidence="8">
    <location>
        <position position="163"/>
    </location>
    <ligand>
        <name>substrate</name>
    </ligand>
</feature>
<dbReference type="GO" id="GO:0004252">
    <property type="term" value="F:serine-type endopeptidase activity"/>
    <property type="evidence" value="ECO:0007669"/>
    <property type="project" value="InterPro"/>
</dbReference>
<feature type="domain" description="PDZ" evidence="9">
    <location>
        <begin position="301"/>
        <end position="392"/>
    </location>
</feature>
<dbReference type="SUPFAM" id="SSF50494">
    <property type="entry name" value="Trypsin-like serine proteases"/>
    <property type="match status" value="1"/>
</dbReference>
<accession>A0A1H6WFR2</accession>
<dbReference type="InterPro" id="IPR009003">
    <property type="entry name" value="Peptidase_S1_PA"/>
</dbReference>
<evidence type="ECO:0000256" key="3">
    <source>
        <dbReference type="ARBA" id="ARBA00022729"/>
    </source>
</evidence>
<dbReference type="SUPFAM" id="SSF50156">
    <property type="entry name" value="PDZ domain-like"/>
    <property type="match status" value="2"/>
</dbReference>
<organism evidence="10 11">
    <name type="scientific">Dyadobacter koreensis</name>
    <dbReference type="NCBI Taxonomy" id="408657"/>
    <lineage>
        <taxon>Bacteria</taxon>
        <taxon>Pseudomonadati</taxon>
        <taxon>Bacteroidota</taxon>
        <taxon>Cytophagia</taxon>
        <taxon>Cytophagales</taxon>
        <taxon>Spirosomataceae</taxon>
        <taxon>Dyadobacter</taxon>
    </lineage>
</organism>
<dbReference type="SMART" id="SM00228">
    <property type="entry name" value="PDZ"/>
    <property type="match status" value="2"/>
</dbReference>
<dbReference type="Gene3D" id="2.40.10.120">
    <property type="match status" value="1"/>
</dbReference>
<proteinExistence type="inferred from homology"/>
<dbReference type="Pfam" id="PF13180">
    <property type="entry name" value="PDZ_2"/>
    <property type="match status" value="1"/>
</dbReference>
<evidence type="ECO:0000313" key="10">
    <source>
        <dbReference type="EMBL" id="SEJ11342.1"/>
    </source>
</evidence>
<evidence type="ECO:0000256" key="5">
    <source>
        <dbReference type="ARBA" id="ARBA00022801"/>
    </source>
</evidence>
<evidence type="ECO:0000313" key="11">
    <source>
        <dbReference type="Proteomes" id="UP000199532"/>
    </source>
</evidence>
<keyword evidence="5" id="KW-0378">Hydrolase</keyword>
<feature type="active site" description="Charge relay system" evidence="7">
    <location>
        <position position="257"/>
    </location>
</feature>
<evidence type="ECO:0000256" key="8">
    <source>
        <dbReference type="PIRSR" id="PIRSR611782-2"/>
    </source>
</evidence>
<sequence>MDMKTNWKALVLVGLLSSATTLAGFKLLSSDSERDVIFKESPAESLARFTSSGAPAGSPGDFVYAAEATTPTVVHIKSTMTRTSRGGQGDIPDIFRDFFGDDFGGGSRGPQSSEASGSGVIISPDGYIVTNNHVVEGAQELEVTLSNKSKLRAKVIGTDPSTDIAVIKVESKNLPAVTFGNSDAVKVGEWVVAVGNPFNLESTVTAGIISAKGRGLGIIGQSQNRRYGNARPTAATAGDSPLESFIQTDAVVNPGNSGGALVNLKGELIGINTAIASPTGSFAGYAFAVPSSIVKKVSGDLVKFGNVQRGYLGISLDELDSRKAEEYGVKVNDGVYVRDFTENSAAKAGGITKGDVIVKVDGLNTHSIPELQQSIGLHKPGDKVVVTVNRNGTEKDLNVTLRNRTGGSDVIKRDESAAVMTTLGAQFGNLTDQEKQRLTRYKVDGGVKVLSIDGGKLARTGVEEGFIITKVNGKPVKSVKELEASLAGKSESMVQFEGLYADAPYDVYSFGFRM</sequence>
<dbReference type="InterPro" id="IPR036034">
    <property type="entry name" value="PDZ_sf"/>
</dbReference>
<dbReference type="PANTHER" id="PTHR22939">
    <property type="entry name" value="SERINE PROTEASE FAMILY S1C HTRA-RELATED"/>
    <property type="match status" value="1"/>
</dbReference>
<dbReference type="InterPro" id="IPR001478">
    <property type="entry name" value="PDZ"/>
</dbReference>
<dbReference type="EMBL" id="FNXY01000005">
    <property type="protein sequence ID" value="SEJ11342.1"/>
    <property type="molecule type" value="Genomic_DNA"/>
</dbReference>
<dbReference type="GO" id="GO:0006508">
    <property type="term" value="P:proteolysis"/>
    <property type="evidence" value="ECO:0007669"/>
    <property type="project" value="UniProtKB-KW"/>
</dbReference>
<feature type="binding site" evidence="8">
    <location>
        <position position="133"/>
    </location>
    <ligand>
        <name>substrate</name>
    </ligand>
</feature>
<feature type="active site" description="Charge relay system" evidence="7">
    <location>
        <position position="163"/>
    </location>
</feature>
<evidence type="ECO:0000256" key="7">
    <source>
        <dbReference type="PIRSR" id="PIRSR611782-1"/>
    </source>
</evidence>
<dbReference type="Gene3D" id="2.30.42.10">
    <property type="match status" value="2"/>
</dbReference>
<protein>
    <submittedName>
        <fullName evidence="10">Do/DeqQ family serine protease</fullName>
    </submittedName>
</protein>
<dbReference type="PROSITE" id="PS50106">
    <property type="entry name" value="PDZ"/>
    <property type="match status" value="1"/>
</dbReference>
<dbReference type="STRING" id="408657.SAMN04487995_3279"/>
<evidence type="ECO:0000256" key="2">
    <source>
        <dbReference type="ARBA" id="ARBA00022670"/>
    </source>
</evidence>
<dbReference type="Pfam" id="PF13365">
    <property type="entry name" value="Trypsin_2"/>
    <property type="match status" value="1"/>
</dbReference>
<name>A0A1H6WFR2_9BACT</name>
<dbReference type="NCBIfam" id="TIGR02037">
    <property type="entry name" value="degP_htrA_DO"/>
    <property type="match status" value="1"/>
</dbReference>
<feature type="active site" description="Charge relay system" evidence="7">
    <location>
        <position position="133"/>
    </location>
</feature>
<evidence type="ECO:0000256" key="6">
    <source>
        <dbReference type="ARBA" id="ARBA00022825"/>
    </source>
</evidence>
<evidence type="ECO:0000256" key="1">
    <source>
        <dbReference type="ARBA" id="ARBA00010541"/>
    </source>
</evidence>
<dbReference type="AlphaFoldDB" id="A0A1H6WFR2"/>
<keyword evidence="4" id="KW-0677">Repeat</keyword>
<keyword evidence="2 10" id="KW-0645">Protease</keyword>